<evidence type="ECO:0000313" key="1">
    <source>
        <dbReference type="EMBL" id="KAH0566745.1"/>
    </source>
</evidence>
<accession>A0AAV7J2D2</accession>
<dbReference type="AlphaFoldDB" id="A0AAV7J2D2"/>
<gene>
    <name evidence="1" type="ORF">KQX54_003763</name>
</gene>
<evidence type="ECO:0000313" key="2">
    <source>
        <dbReference type="Proteomes" id="UP000826195"/>
    </source>
</evidence>
<reference evidence="1 2" key="1">
    <citation type="journal article" date="2021" name="J. Hered.">
        <title>A chromosome-level genome assembly of the parasitoid wasp, Cotesia glomerata (Hymenoptera: Braconidae).</title>
        <authorList>
            <person name="Pinto B.J."/>
            <person name="Weis J.J."/>
            <person name="Gamble T."/>
            <person name="Ode P.J."/>
            <person name="Paul R."/>
            <person name="Zaspel J.M."/>
        </authorList>
    </citation>
    <scope>NUCLEOTIDE SEQUENCE [LARGE SCALE GENOMIC DNA]</scope>
    <source>
        <strain evidence="1">CgM1</strain>
    </source>
</reference>
<organism evidence="1 2">
    <name type="scientific">Cotesia glomerata</name>
    <name type="common">Lepidopteran parasitic wasp</name>
    <name type="synonym">Apanteles glomeratus</name>
    <dbReference type="NCBI Taxonomy" id="32391"/>
    <lineage>
        <taxon>Eukaryota</taxon>
        <taxon>Metazoa</taxon>
        <taxon>Ecdysozoa</taxon>
        <taxon>Arthropoda</taxon>
        <taxon>Hexapoda</taxon>
        <taxon>Insecta</taxon>
        <taxon>Pterygota</taxon>
        <taxon>Neoptera</taxon>
        <taxon>Endopterygota</taxon>
        <taxon>Hymenoptera</taxon>
        <taxon>Apocrita</taxon>
        <taxon>Ichneumonoidea</taxon>
        <taxon>Braconidae</taxon>
        <taxon>Microgastrinae</taxon>
        <taxon>Cotesia</taxon>
    </lineage>
</organism>
<dbReference type="Proteomes" id="UP000826195">
    <property type="component" value="Unassembled WGS sequence"/>
</dbReference>
<dbReference type="EMBL" id="JAHXZJ010000001">
    <property type="protein sequence ID" value="KAH0566745.1"/>
    <property type="molecule type" value="Genomic_DNA"/>
</dbReference>
<sequence length="106" mass="12887">MWNVKRRFRTATKLSRYPWQLVYPIKWPLDPLNRVSLRRDKKSERKRGIMRYFLTFALRMLSHWEQRTNHEGKGPERGYKEVMNFCNSSFKALVVVTVIDSRFHVV</sequence>
<name>A0AAV7J2D2_COTGL</name>
<comment type="caution">
    <text evidence="1">The sequence shown here is derived from an EMBL/GenBank/DDBJ whole genome shotgun (WGS) entry which is preliminary data.</text>
</comment>
<proteinExistence type="predicted"/>
<protein>
    <submittedName>
        <fullName evidence="1">Uncharacterized protein</fullName>
    </submittedName>
</protein>
<keyword evidence="2" id="KW-1185">Reference proteome</keyword>